<dbReference type="AlphaFoldDB" id="A0A9Y4NJI9"/>
<protein>
    <submittedName>
        <fullName evidence="3">FH1/FH2 domain-containing protein 3-like</fullName>
    </submittedName>
</protein>
<organism evidence="2 3">
    <name type="scientific">Stegastes partitus</name>
    <name type="common">bicolor damselfish</name>
    <dbReference type="NCBI Taxonomy" id="144197"/>
    <lineage>
        <taxon>Eukaryota</taxon>
        <taxon>Metazoa</taxon>
        <taxon>Chordata</taxon>
        <taxon>Craniata</taxon>
        <taxon>Vertebrata</taxon>
        <taxon>Euteleostomi</taxon>
        <taxon>Actinopterygii</taxon>
        <taxon>Neopterygii</taxon>
        <taxon>Teleostei</taxon>
        <taxon>Neoteleostei</taxon>
        <taxon>Acanthomorphata</taxon>
        <taxon>Ovalentaria</taxon>
        <taxon>Pomacentridae</taxon>
        <taxon>Stegastes</taxon>
    </lineage>
</organism>
<accession>A0A9Y4NJI9</accession>
<evidence type="ECO:0000313" key="2">
    <source>
        <dbReference type="Proteomes" id="UP000694891"/>
    </source>
</evidence>
<dbReference type="Proteomes" id="UP000694891">
    <property type="component" value="Unplaced"/>
</dbReference>
<gene>
    <name evidence="3" type="primary">LOC103371024</name>
</gene>
<keyword evidence="2" id="KW-1185">Reference proteome</keyword>
<dbReference type="GeneID" id="103371024"/>
<proteinExistence type="predicted"/>
<name>A0A9Y4NJI9_9TELE</name>
<sequence>MVRDTKAEDFCRTISNFSLEYRSTRQAVLLQKERERQRSGTESPGPNTPVGRRKQPQTPSQENDEQWRLEEVLRTPESISRLDVTLPRSRSRIQSPFTRKLKW</sequence>
<evidence type="ECO:0000256" key="1">
    <source>
        <dbReference type="SAM" id="MobiDB-lite"/>
    </source>
</evidence>
<dbReference type="RefSeq" id="XP_008298456.1">
    <property type="nucleotide sequence ID" value="XM_008300234.1"/>
</dbReference>
<reference evidence="3" key="1">
    <citation type="submission" date="2025-08" db="UniProtKB">
        <authorList>
            <consortium name="RefSeq"/>
        </authorList>
    </citation>
    <scope>IDENTIFICATION</scope>
</reference>
<evidence type="ECO:0000313" key="3">
    <source>
        <dbReference type="RefSeq" id="XP_008298456.1"/>
    </source>
</evidence>
<feature type="region of interest" description="Disordered" evidence="1">
    <location>
        <begin position="31"/>
        <end position="72"/>
    </location>
</feature>